<reference evidence="1" key="1">
    <citation type="submission" date="2021-09" db="EMBL/GenBank/DDBJ databases">
        <authorList>
            <consortium name="AG Swart"/>
            <person name="Singh M."/>
            <person name="Singh A."/>
            <person name="Seah K."/>
            <person name="Emmerich C."/>
        </authorList>
    </citation>
    <scope>NUCLEOTIDE SEQUENCE</scope>
    <source>
        <strain evidence="1">ATCC30299</strain>
    </source>
</reference>
<dbReference type="EMBL" id="CAJZBQ010000012">
    <property type="protein sequence ID" value="CAG9314716.1"/>
    <property type="molecule type" value="Genomic_DNA"/>
</dbReference>
<dbReference type="Proteomes" id="UP001162131">
    <property type="component" value="Unassembled WGS sequence"/>
</dbReference>
<organism evidence="1 2">
    <name type="scientific">Blepharisma stoltei</name>
    <dbReference type="NCBI Taxonomy" id="1481888"/>
    <lineage>
        <taxon>Eukaryota</taxon>
        <taxon>Sar</taxon>
        <taxon>Alveolata</taxon>
        <taxon>Ciliophora</taxon>
        <taxon>Postciliodesmatophora</taxon>
        <taxon>Heterotrichea</taxon>
        <taxon>Heterotrichida</taxon>
        <taxon>Blepharismidae</taxon>
        <taxon>Blepharisma</taxon>
    </lineage>
</organism>
<name>A0AAU9ILT3_9CILI</name>
<sequence>MRTWLLSNAKFRREFWNHFDNDGMRTTNNLEGYHHALNKLVGAAHPNIFKFIETIKNEQQIFSKVLANIAGEPNHPAVGKNTGFCMKLLRGQKFYWGEETFL</sequence>
<accession>A0AAU9ILT3</accession>
<gene>
    <name evidence="1" type="ORF">BSTOLATCC_MIC11865</name>
</gene>
<proteinExistence type="predicted"/>
<protein>
    <submittedName>
        <fullName evidence="1">Uncharacterized protein</fullName>
    </submittedName>
</protein>
<keyword evidence="2" id="KW-1185">Reference proteome</keyword>
<evidence type="ECO:0000313" key="2">
    <source>
        <dbReference type="Proteomes" id="UP001162131"/>
    </source>
</evidence>
<dbReference type="AlphaFoldDB" id="A0AAU9ILT3"/>
<evidence type="ECO:0000313" key="1">
    <source>
        <dbReference type="EMBL" id="CAG9314716.1"/>
    </source>
</evidence>
<comment type="caution">
    <text evidence="1">The sequence shown here is derived from an EMBL/GenBank/DDBJ whole genome shotgun (WGS) entry which is preliminary data.</text>
</comment>